<accession>A0A559J7F0</accession>
<dbReference type="Proteomes" id="UP000316330">
    <property type="component" value="Unassembled WGS sequence"/>
</dbReference>
<gene>
    <name evidence="2" type="ORF">FPZ45_22475</name>
</gene>
<evidence type="ECO:0008006" key="4">
    <source>
        <dbReference type="Google" id="ProtNLM"/>
    </source>
</evidence>
<protein>
    <recommendedName>
        <fullName evidence="4">Glycosyltransferase RgtA/B/C/D-like domain-containing protein</fullName>
    </recommendedName>
</protein>
<keyword evidence="1" id="KW-0812">Transmembrane</keyword>
<evidence type="ECO:0000256" key="1">
    <source>
        <dbReference type="SAM" id="Phobius"/>
    </source>
</evidence>
<dbReference type="AlphaFoldDB" id="A0A559J7F0"/>
<feature type="transmembrane region" description="Helical" evidence="1">
    <location>
        <begin position="140"/>
        <end position="160"/>
    </location>
</feature>
<keyword evidence="3" id="KW-1185">Reference proteome</keyword>
<proteinExistence type="predicted"/>
<keyword evidence="1" id="KW-1133">Transmembrane helix</keyword>
<feature type="transmembrane region" description="Helical" evidence="1">
    <location>
        <begin position="81"/>
        <end position="102"/>
    </location>
</feature>
<feature type="transmembrane region" description="Helical" evidence="1">
    <location>
        <begin position="456"/>
        <end position="478"/>
    </location>
</feature>
<dbReference type="EMBL" id="VNJJ01000020">
    <property type="protein sequence ID" value="TVX95766.1"/>
    <property type="molecule type" value="Genomic_DNA"/>
</dbReference>
<keyword evidence="1" id="KW-0472">Membrane</keyword>
<name>A0A559J7F0_9BACL</name>
<feature type="transmembrane region" description="Helical" evidence="1">
    <location>
        <begin position="109"/>
        <end position="128"/>
    </location>
</feature>
<reference evidence="2 3" key="1">
    <citation type="submission" date="2019-07" db="EMBL/GenBank/DDBJ databases">
        <authorList>
            <person name="Kim J."/>
        </authorList>
    </citation>
    <scope>NUCLEOTIDE SEQUENCE [LARGE SCALE GENOMIC DNA]</scope>
    <source>
        <strain evidence="2 3">G13</strain>
    </source>
</reference>
<dbReference type="RefSeq" id="WP_144706739.1">
    <property type="nucleotide sequence ID" value="NZ_VNJJ01000020.1"/>
</dbReference>
<feature type="transmembrane region" description="Helical" evidence="1">
    <location>
        <begin position="242"/>
        <end position="260"/>
    </location>
</feature>
<feature type="transmembrane region" description="Helical" evidence="1">
    <location>
        <begin position="197"/>
        <end position="230"/>
    </location>
</feature>
<sequence>MFRERTKRDVRVVAAWIAGIAAGALAIGLTMIPPIIGVADNGDFGRVLSVAGLAVLHPKQTYEQLYFNYAHQNFGYDGFRIGGYVSTHVILVAVAGLIGRILNGEIFDIRVLGACYTVLYAGAIALLVRHAPKAEHRASTFIATTVLAAALLFVFGDIGYTAYFQSFFGEPYALIAMLLLGASALGLASSPEPSGKLFALFVIAALAVATSKIQNAPLGFVFALLAWRMLGLRSDRRWKRQAGAGLAVLIVGSALMIVVAPDRLKHTNLYQSIFFGVLKDSPHVAADMRELGIPEKYVGLAGTNYFQKDTAIPQNNPDLHREVLEKLSHKDIALYYVRHPVRFIQKLDRAADNAVFIRPYYLGNYDESAGKPPRSISYTFSGWSEFKLNYMPRSSGWYICLFVAYDIVLLLLWLSTRSRRLRLAAETFAVVNLAGIFACIVPLIGDGEADLGKHLFMFNVCFDMMVISVIMGAVYGVIKLVERRGRIMG</sequence>
<comment type="caution">
    <text evidence="2">The sequence shown here is derived from an EMBL/GenBank/DDBJ whole genome shotgun (WGS) entry which is preliminary data.</text>
</comment>
<dbReference type="OrthoDB" id="129479at2"/>
<feature type="transmembrane region" description="Helical" evidence="1">
    <location>
        <begin position="172"/>
        <end position="191"/>
    </location>
</feature>
<feature type="transmembrane region" description="Helical" evidence="1">
    <location>
        <begin position="423"/>
        <end position="444"/>
    </location>
</feature>
<feature type="transmembrane region" description="Helical" evidence="1">
    <location>
        <begin position="12"/>
        <end position="36"/>
    </location>
</feature>
<organism evidence="2 3">
    <name type="scientific">Cohnella terricola</name>
    <dbReference type="NCBI Taxonomy" id="1289167"/>
    <lineage>
        <taxon>Bacteria</taxon>
        <taxon>Bacillati</taxon>
        <taxon>Bacillota</taxon>
        <taxon>Bacilli</taxon>
        <taxon>Bacillales</taxon>
        <taxon>Paenibacillaceae</taxon>
        <taxon>Cohnella</taxon>
    </lineage>
</organism>
<evidence type="ECO:0000313" key="2">
    <source>
        <dbReference type="EMBL" id="TVX95766.1"/>
    </source>
</evidence>
<feature type="transmembrane region" description="Helical" evidence="1">
    <location>
        <begin position="396"/>
        <end position="416"/>
    </location>
</feature>
<evidence type="ECO:0000313" key="3">
    <source>
        <dbReference type="Proteomes" id="UP000316330"/>
    </source>
</evidence>